<proteinExistence type="predicted"/>
<dbReference type="Proteomes" id="UP000324748">
    <property type="component" value="Unassembled WGS sequence"/>
</dbReference>
<evidence type="ECO:0000313" key="3">
    <source>
        <dbReference type="EMBL" id="KAA1068860.1"/>
    </source>
</evidence>
<dbReference type="AlphaFoldDB" id="A0A5B0LYE9"/>
<organism evidence="3 4">
    <name type="scientific">Puccinia graminis f. sp. tritici</name>
    <dbReference type="NCBI Taxonomy" id="56615"/>
    <lineage>
        <taxon>Eukaryota</taxon>
        <taxon>Fungi</taxon>
        <taxon>Dikarya</taxon>
        <taxon>Basidiomycota</taxon>
        <taxon>Pucciniomycotina</taxon>
        <taxon>Pucciniomycetes</taxon>
        <taxon>Pucciniales</taxon>
        <taxon>Pucciniaceae</taxon>
        <taxon>Puccinia</taxon>
    </lineage>
</organism>
<feature type="chain" id="PRO_5023117856" evidence="2">
    <location>
        <begin position="21"/>
        <end position="319"/>
    </location>
</feature>
<evidence type="ECO:0000256" key="2">
    <source>
        <dbReference type="SAM" id="SignalP"/>
    </source>
</evidence>
<feature type="compositionally biased region" description="Basic and acidic residues" evidence="1">
    <location>
        <begin position="108"/>
        <end position="119"/>
    </location>
</feature>
<reference evidence="3 4" key="1">
    <citation type="submission" date="2019-05" db="EMBL/GenBank/DDBJ databases">
        <title>Emergence of the Ug99 lineage of the wheat stem rust pathogen through somatic hybridization.</title>
        <authorList>
            <person name="Li F."/>
            <person name="Upadhyaya N.M."/>
            <person name="Sperschneider J."/>
            <person name="Matny O."/>
            <person name="Nguyen-Phuc H."/>
            <person name="Mago R."/>
            <person name="Raley C."/>
            <person name="Miller M.E."/>
            <person name="Silverstein K.A.T."/>
            <person name="Henningsen E."/>
            <person name="Hirsch C.D."/>
            <person name="Visser B."/>
            <person name="Pretorius Z.A."/>
            <person name="Steffenson B.J."/>
            <person name="Schwessinger B."/>
            <person name="Dodds P.N."/>
            <person name="Figueroa M."/>
        </authorList>
    </citation>
    <scope>NUCLEOTIDE SEQUENCE [LARGE SCALE GENOMIC DNA]</scope>
    <source>
        <strain evidence="3">21-0</strain>
    </source>
</reference>
<evidence type="ECO:0000313" key="4">
    <source>
        <dbReference type="Proteomes" id="UP000324748"/>
    </source>
</evidence>
<sequence length="319" mass="37038">MTLLSCGFMYLLAIPAPSSSASSTQIYTKKTQPYIAMLLTKILVSIHLSHYYSISAHSIPFSQTLEKRAEFSPMEECAHPRIVQEDEAAINSDEARESQVANDIQNKPEEGHVNQHELTTDVSTQNQGEKYHELSRDQKRKVFEFNSRWLAELTRSVDRDMHLEKANQYVRQKDPTESAIEQTHTSLKGKSIMNENSNPSNQLNLTPFQEKALFEIENGYQGDSLPQSLDRYCDLTRRTLNNRQKDLFWKIIFEDEQVNPNKTEIRQKFNDLISDSPDNPDLPQEVLEVIEYVDLQFKRWGLRSKERKIDLNYLNKADH</sequence>
<comment type="caution">
    <text evidence="3">The sequence shown here is derived from an EMBL/GenBank/DDBJ whole genome shotgun (WGS) entry which is preliminary data.</text>
</comment>
<accession>A0A5B0LYE9</accession>
<keyword evidence="4" id="KW-1185">Reference proteome</keyword>
<dbReference type="EMBL" id="VSWC01000183">
    <property type="protein sequence ID" value="KAA1068860.1"/>
    <property type="molecule type" value="Genomic_DNA"/>
</dbReference>
<evidence type="ECO:0000256" key="1">
    <source>
        <dbReference type="SAM" id="MobiDB-lite"/>
    </source>
</evidence>
<keyword evidence="2" id="KW-0732">Signal</keyword>
<protein>
    <submittedName>
        <fullName evidence="3">Uncharacterized protein</fullName>
    </submittedName>
</protein>
<gene>
    <name evidence="3" type="ORF">PGT21_003971</name>
</gene>
<name>A0A5B0LYE9_PUCGR</name>
<feature type="region of interest" description="Disordered" evidence="1">
    <location>
        <begin position="108"/>
        <end position="127"/>
    </location>
</feature>
<feature type="signal peptide" evidence="2">
    <location>
        <begin position="1"/>
        <end position="20"/>
    </location>
</feature>